<dbReference type="PRINTS" id="PR00335">
    <property type="entry name" value="KUPTAKETRKA"/>
</dbReference>
<feature type="domain" description="RCK N-terminal" evidence="7">
    <location>
        <begin position="232"/>
        <end position="349"/>
    </location>
</feature>
<dbReference type="NCBIfam" id="NF007031">
    <property type="entry name" value="PRK09496.1-2"/>
    <property type="match status" value="1"/>
</dbReference>
<keyword evidence="6" id="KW-0406">Ion transport</keyword>
<evidence type="ECO:0000256" key="2">
    <source>
        <dbReference type="ARBA" id="ARBA00022448"/>
    </source>
</evidence>
<dbReference type="PROSITE" id="PS51201">
    <property type="entry name" value="RCK_N"/>
    <property type="match status" value="2"/>
</dbReference>
<keyword evidence="4" id="KW-0630">Potassium</keyword>
<dbReference type="Pfam" id="PF02254">
    <property type="entry name" value="TrkA_N"/>
    <property type="match status" value="2"/>
</dbReference>
<dbReference type="PANTHER" id="PTHR43833">
    <property type="entry name" value="POTASSIUM CHANNEL PROTEIN 2-RELATED-RELATED"/>
    <property type="match status" value="1"/>
</dbReference>
<keyword evidence="2" id="KW-0813">Transport</keyword>
<sequence length="449" mass="49961">MKIIIAGAGEVGYHLSKLLSYESHEIILIDKDKDRLLYADSKLDIKTLQFDATSIQALKQANIQNSDLFIAVTSSETTNITACVISKKLGAKKTIARISNSEFTDNKDEINFSELGIDELISTEELATHEIKLLLEKVTFNETHEFEGGKLTMVALELSRSAPFVGKTVKEAAGIFAGINFMPIVIKRKNTVETIIPRGDTKFRVGDQVYFITLEKGVEELNRLSDVKNKPIKNVLILGGSKIGEKTARDLCSKNLNITLIEYNKKRAIELADLLPNALVIYGDGRDVDLLEEENVSEMDAVVAVTGRSETNIMSCLVAQSKGVERTIALVQNVDYFSLSKNIGIDTLINKKLLAANTIFRYIRKGEVLEMTILNDINAEILEFKAHKNSKITKKPIKDLKFPRNAIIGGVIRDNTGIIALGDFKIREDDKVVVCCFPKTISKVERFFN</sequence>
<dbReference type="PANTHER" id="PTHR43833:SF5">
    <property type="entry name" value="TRK SYSTEM POTASSIUM UPTAKE PROTEIN TRKA"/>
    <property type="match status" value="1"/>
</dbReference>
<protein>
    <recommendedName>
        <fullName evidence="1">Trk system potassium uptake protein TrkA</fullName>
    </recommendedName>
</protein>
<feature type="domain" description="RCK N-terminal" evidence="7">
    <location>
        <begin position="1"/>
        <end position="121"/>
    </location>
</feature>
<dbReference type="NCBIfam" id="NF007038">
    <property type="entry name" value="PRK09496.2-6"/>
    <property type="match status" value="1"/>
</dbReference>
<evidence type="ECO:0000256" key="1">
    <source>
        <dbReference type="ARBA" id="ARBA00017378"/>
    </source>
</evidence>
<organism evidence="9 10">
    <name type="scientific">Lutimonas vermicola</name>
    <dbReference type="NCBI Taxonomy" id="414288"/>
    <lineage>
        <taxon>Bacteria</taxon>
        <taxon>Pseudomonadati</taxon>
        <taxon>Bacteroidota</taxon>
        <taxon>Flavobacteriia</taxon>
        <taxon>Flavobacteriales</taxon>
        <taxon>Flavobacteriaceae</taxon>
        <taxon>Lutimonas</taxon>
    </lineage>
</organism>
<keyword evidence="5" id="KW-0520">NAD</keyword>
<keyword evidence="10" id="KW-1185">Reference proteome</keyword>
<feature type="domain" description="RCK C-terminal" evidence="8">
    <location>
        <begin position="141"/>
        <end position="227"/>
    </location>
</feature>
<name>A0ABU9L0B9_9FLAO</name>
<dbReference type="InterPro" id="IPR006036">
    <property type="entry name" value="K_uptake_TrkA"/>
</dbReference>
<keyword evidence="3" id="KW-0633">Potassium transport</keyword>
<evidence type="ECO:0000313" key="9">
    <source>
        <dbReference type="EMBL" id="MEL4455548.1"/>
    </source>
</evidence>
<dbReference type="NCBIfam" id="NF007032">
    <property type="entry name" value="PRK09496.1-4"/>
    <property type="match status" value="1"/>
</dbReference>
<reference evidence="9 10" key="1">
    <citation type="submission" date="2024-04" db="EMBL/GenBank/DDBJ databases">
        <title>whole genome sequencing of Lutimonas vermicola strain IMCC1616.</title>
        <authorList>
            <person name="Bae S.S."/>
        </authorList>
    </citation>
    <scope>NUCLEOTIDE SEQUENCE [LARGE SCALE GENOMIC DNA]</scope>
    <source>
        <strain evidence="9 10">IMCC1616</strain>
    </source>
</reference>
<dbReference type="EMBL" id="JBCDNA010000001">
    <property type="protein sequence ID" value="MEL4455548.1"/>
    <property type="molecule type" value="Genomic_DNA"/>
</dbReference>
<dbReference type="PROSITE" id="PS51202">
    <property type="entry name" value="RCK_C"/>
    <property type="match status" value="2"/>
</dbReference>
<evidence type="ECO:0000259" key="8">
    <source>
        <dbReference type="PROSITE" id="PS51202"/>
    </source>
</evidence>
<dbReference type="InterPro" id="IPR036291">
    <property type="entry name" value="NAD(P)-bd_dom_sf"/>
</dbReference>
<dbReference type="InterPro" id="IPR036721">
    <property type="entry name" value="RCK_C_sf"/>
</dbReference>
<evidence type="ECO:0000256" key="6">
    <source>
        <dbReference type="ARBA" id="ARBA00023065"/>
    </source>
</evidence>
<dbReference type="InterPro" id="IPR050721">
    <property type="entry name" value="Trk_Ktr_HKT_K-transport"/>
</dbReference>
<proteinExistence type="predicted"/>
<evidence type="ECO:0000256" key="5">
    <source>
        <dbReference type="ARBA" id="ARBA00023027"/>
    </source>
</evidence>
<dbReference type="SUPFAM" id="SSF51735">
    <property type="entry name" value="NAD(P)-binding Rossmann-fold domains"/>
    <property type="match status" value="2"/>
</dbReference>
<comment type="caution">
    <text evidence="9">The sequence shown here is derived from an EMBL/GenBank/DDBJ whole genome shotgun (WGS) entry which is preliminary data.</text>
</comment>
<dbReference type="Gene3D" id="3.30.70.1450">
    <property type="entry name" value="Regulator of K+ conductance, C-terminal domain"/>
    <property type="match status" value="2"/>
</dbReference>
<dbReference type="SUPFAM" id="SSF116726">
    <property type="entry name" value="TrkA C-terminal domain-like"/>
    <property type="match status" value="2"/>
</dbReference>
<dbReference type="InterPro" id="IPR006037">
    <property type="entry name" value="RCK_C"/>
</dbReference>
<dbReference type="Gene3D" id="3.40.50.720">
    <property type="entry name" value="NAD(P)-binding Rossmann-like Domain"/>
    <property type="match status" value="2"/>
</dbReference>
<evidence type="ECO:0000256" key="3">
    <source>
        <dbReference type="ARBA" id="ARBA00022538"/>
    </source>
</evidence>
<gene>
    <name evidence="9" type="primary">trkA</name>
    <name evidence="9" type="ORF">AABB81_06540</name>
</gene>
<dbReference type="NCBIfam" id="NF007039">
    <property type="entry name" value="PRK09496.3-2"/>
    <property type="match status" value="1"/>
</dbReference>
<accession>A0ABU9L0B9</accession>
<evidence type="ECO:0000313" key="10">
    <source>
        <dbReference type="Proteomes" id="UP001474120"/>
    </source>
</evidence>
<evidence type="ECO:0000256" key="4">
    <source>
        <dbReference type="ARBA" id="ARBA00022958"/>
    </source>
</evidence>
<dbReference type="Proteomes" id="UP001474120">
    <property type="component" value="Unassembled WGS sequence"/>
</dbReference>
<evidence type="ECO:0000259" key="7">
    <source>
        <dbReference type="PROSITE" id="PS51201"/>
    </source>
</evidence>
<feature type="domain" description="RCK C-terminal" evidence="8">
    <location>
        <begin position="369"/>
        <end position="449"/>
    </location>
</feature>
<dbReference type="InterPro" id="IPR003148">
    <property type="entry name" value="RCK_N"/>
</dbReference>
<dbReference type="Pfam" id="PF02080">
    <property type="entry name" value="TrkA_C"/>
    <property type="match status" value="2"/>
</dbReference>
<dbReference type="RefSeq" id="WP_342159397.1">
    <property type="nucleotide sequence ID" value="NZ_JBCDNA010000001.1"/>
</dbReference>